<keyword evidence="5 8" id="KW-0658">Purine biosynthesis</keyword>
<dbReference type="NCBIfam" id="NF010568">
    <property type="entry name" value="PRK13961.1"/>
    <property type="match status" value="1"/>
</dbReference>
<comment type="similarity">
    <text evidence="9">Belongs to the PurS family.</text>
</comment>
<gene>
    <name evidence="8" type="primary">purC</name>
    <name evidence="9" type="synonym">purS</name>
    <name evidence="12" type="ORF">O6R08_09090</name>
</gene>
<evidence type="ECO:0000256" key="4">
    <source>
        <dbReference type="ARBA" id="ARBA00022741"/>
    </source>
</evidence>
<comment type="pathway">
    <text evidence="1 8">Purine metabolism; IMP biosynthesis via de novo pathway; 5-amino-1-(5-phospho-D-ribosyl)imidazole-4-carboxamide from 5-amino-1-(5-phospho-D-ribosyl)imidazole-4-carboxylate: step 1/2.</text>
</comment>
<keyword evidence="4 8" id="KW-0547">Nucleotide-binding</keyword>
<dbReference type="Gene3D" id="3.30.470.20">
    <property type="entry name" value="ATP-grasp fold, B domain"/>
    <property type="match status" value="1"/>
</dbReference>
<dbReference type="SUPFAM" id="SSF56104">
    <property type="entry name" value="SAICAR synthase-like"/>
    <property type="match status" value="1"/>
</dbReference>
<evidence type="ECO:0000256" key="2">
    <source>
        <dbReference type="ARBA" id="ARBA00010190"/>
    </source>
</evidence>
<evidence type="ECO:0000256" key="1">
    <source>
        <dbReference type="ARBA" id="ARBA00004672"/>
    </source>
</evidence>
<dbReference type="NCBIfam" id="TIGR00081">
    <property type="entry name" value="purC"/>
    <property type="match status" value="1"/>
</dbReference>
<evidence type="ECO:0000256" key="8">
    <source>
        <dbReference type="HAMAP-Rule" id="MF_00137"/>
    </source>
</evidence>
<dbReference type="HAMAP" id="MF_00137">
    <property type="entry name" value="SAICAR_synth"/>
    <property type="match status" value="1"/>
</dbReference>
<comment type="catalytic activity">
    <reaction evidence="9">
        <text>N(2)-formyl-N(1)-(5-phospho-beta-D-ribosyl)glycinamide + L-glutamine + ATP + H2O = 2-formamido-N(1)-(5-O-phospho-beta-D-ribosyl)acetamidine + L-glutamate + ADP + phosphate + H(+)</text>
        <dbReference type="Rhea" id="RHEA:17129"/>
        <dbReference type="ChEBI" id="CHEBI:15377"/>
        <dbReference type="ChEBI" id="CHEBI:15378"/>
        <dbReference type="ChEBI" id="CHEBI:29985"/>
        <dbReference type="ChEBI" id="CHEBI:30616"/>
        <dbReference type="ChEBI" id="CHEBI:43474"/>
        <dbReference type="ChEBI" id="CHEBI:58359"/>
        <dbReference type="ChEBI" id="CHEBI:147286"/>
        <dbReference type="ChEBI" id="CHEBI:147287"/>
        <dbReference type="ChEBI" id="CHEBI:456216"/>
        <dbReference type="EC" id="6.3.5.3"/>
    </reaction>
</comment>
<dbReference type="PROSITE" id="PS01057">
    <property type="entry name" value="SAICAR_SYNTHETASE_1"/>
    <property type="match status" value="1"/>
</dbReference>
<name>A0ABY7QYK3_9ACTN</name>
<evidence type="ECO:0000256" key="9">
    <source>
        <dbReference type="HAMAP-Rule" id="MF_01926"/>
    </source>
</evidence>
<sequence>MVTPHLDLPLLAEGKVRRLYRLPDQPGRLLMVATDRISAYDHVLTPGVPGKGAILTNMSLWWFDQLADIVDNHLVSLDVPAEVAGRAMVVEELEMFPVECVVRGYLTGSGWAEYQRTGAVCGISLPDGLQDGSRLEEPIFTPAAKADQGEHDENIDYLHLVKLVGPEVAAQLHDLSLRIYQRAEEIARQRGIILADTKFEFGRRADGTIVLADEVLTPDSSRFWDAQTWQPGKGADSFDKQYVRDWLAQESGWDRTSDEEPPALPEEVVEATSRRYEEAWARLTGGHMPDDETAADGTVPGAVDVPDEPDRRSADKIGAMSRVVVDVMPKPEILDPQGKAITSVLARLGHDGLTVRQGKRFEITGEGLEGRLDEIRQVASELLANTVIESFDVRVED</sequence>
<protein>
    <recommendedName>
        <fullName evidence="8 9">Multifunctional fusion protein</fullName>
    </recommendedName>
    <domain>
        <recommendedName>
            <fullName evidence="9">Phosphoribosylformylglycinamidine synthase subunit PurS</fullName>
            <shortName evidence="9">FGAM synthase</shortName>
            <ecNumber evidence="9">6.3.5.3</ecNumber>
        </recommendedName>
        <alternativeName>
            <fullName evidence="9">Formylglycinamide ribonucleotide amidotransferase subunit III</fullName>
        </alternativeName>
        <alternativeName>
            <fullName evidence="9">Phosphoribosylformylglycinamidine synthase subunit III</fullName>
            <shortName evidence="9">FGAR amidotransferase III</shortName>
            <shortName evidence="9">FGAR-AT III</shortName>
        </alternativeName>
    </domain>
    <domain>
        <recommendedName>
            <fullName evidence="8">Phosphoribosylaminoimidazole-succinocarboxamide synthase</fullName>
            <ecNumber evidence="8">6.3.2.6</ecNumber>
        </recommendedName>
        <alternativeName>
            <fullName evidence="8">SAICAR synthetase</fullName>
        </alternativeName>
    </domain>
</protein>
<dbReference type="PANTHER" id="PTHR43700">
    <property type="entry name" value="PHOSPHORIBOSYLAMINOIMIDAZOLE-SUCCINOCARBOXAMIDE SYNTHASE"/>
    <property type="match status" value="1"/>
</dbReference>
<evidence type="ECO:0000259" key="11">
    <source>
        <dbReference type="Pfam" id="PF01259"/>
    </source>
</evidence>
<evidence type="ECO:0000256" key="6">
    <source>
        <dbReference type="ARBA" id="ARBA00022840"/>
    </source>
</evidence>
<comment type="subunit">
    <text evidence="9">Part of the FGAM synthase complex composed of 1 PurL, 1 PurQ and 2 PurS subunits.</text>
</comment>
<keyword evidence="3 8" id="KW-0436">Ligase</keyword>
<accession>A0ABY7QYK3</accession>
<proteinExistence type="inferred from homology"/>
<evidence type="ECO:0000256" key="5">
    <source>
        <dbReference type="ARBA" id="ARBA00022755"/>
    </source>
</evidence>
<dbReference type="EMBL" id="CP115668">
    <property type="protein sequence ID" value="WCC79639.1"/>
    <property type="molecule type" value="Genomic_DNA"/>
</dbReference>
<evidence type="ECO:0000256" key="10">
    <source>
        <dbReference type="SAM" id="MobiDB-lite"/>
    </source>
</evidence>
<dbReference type="SUPFAM" id="SSF82697">
    <property type="entry name" value="PurS-like"/>
    <property type="match status" value="1"/>
</dbReference>
<dbReference type="EC" id="6.3.2.6" evidence="8"/>
<dbReference type="CDD" id="cd01414">
    <property type="entry name" value="SAICAR_synt_Sc"/>
    <property type="match status" value="1"/>
</dbReference>
<dbReference type="PROSITE" id="PS01058">
    <property type="entry name" value="SAICAR_SYNTHETASE_2"/>
    <property type="match status" value="1"/>
</dbReference>
<keyword evidence="13" id="KW-1185">Reference proteome</keyword>
<reference evidence="12 13" key="1">
    <citation type="submission" date="2023-06" db="EMBL/GenBank/DDBJ databases">
        <title>The Gram-positive Non-spore-bearing Anaerobic Bacilli of Human Feces.</title>
        <authorList>
            <person name="Eggerth A.H."/>
        </authorList>
    </citation>
    <scope>NUCLEOTIDE SEQUENCE [LARGE SCALE GENOMIC DNA]</scope>
    <source>
        <strain evidence="12 13">CBA3108</strain>
    </source>
</reference>
<comment type="catalytic activity">
    <reaction evidence="7 8">
        <text>5-amino-1-(5-phospho-D-ribosyl)imidazole-4-carboxylate + L-aspartate + ATP = (2S)-2-[5-amino-1-(5-phospho-beta-D-ribosyl)imidazole-4-carboxamido]succinate + ADP + phosphate + 2 H(+)</text>
        <dbReference type="Rhea" id="RHEA:22628"/>
        <dbReference type="ChEBI" id="CHEBI:15378"/>
        <dbReference type="ChEBI" id="CHEBI:29991"/>
        <dbReference type="ChEBI" id="CHEBI:30616"/>
        <dbReference type="ChEBI" id="CHEBI:43474"/>
        <dbReference type="ChEBI" id="CHEBI:58443"/>
        <dbReference type="ChEBI" id="CHEBI:77657"/>
        <dbReference type="ChEBI" id="CHEBI:456216"/>
        <dbReference type="EC" id="6.3.2.6"/>
    </reaction>
</comment>
<dbReference type="RefSeq" id="WP_271417830.1">
    <property type="nucleotide sequence ID" value="NZ_CP115668.1"/>
</dbReference>
<dbReference type="InterPro" id="IPR036604">
    <property type="entry name" value="PurS-like_sf"/>
</dbReference>
<evidence type="ECO:0000313" key="12">
    <source>
        <dbReference type="EMBL" id="WCC79639.1"/>
    </source>
</evidence>
<comment type="subcellular location">
    <subcellularLocation>
        <location evidence="9">Cytoplasm</location>
    </subcellularLocation>
</comment>
<feature type="domain" description="SAICAR synthetase/ADE2 N-terminal" evidence="11">
    <location>
        <begin position="11"/>
        <end position="257"/>
    </location>
</feature>
<dbReference type="Proteomes" id="UP001212097">
    <property type="component" value="Chromosome"/>
</dbReference>
<comment type="pathway">
    <text evidence="9">Purine metabolism; IMP biosynthesis via de novo pathway; 5-amino-1-(5-phospho-D-ribosyl)imidazole from N(2)-formyl-N(1)-(5-phospho-D-ribosyl)glycinamide: step 1/2.</text>
</comment>
<evidence type="ECO:0000256" key="3">
    <source>
        <dbReference type="ARBA" id="ARBA00022598"/>
    </source>
</evidence>
<dbReference type="Pfam" id="PF01259">
    <property type="entry name" value="SAICAR_synt"/>
    <property type="match status" value="1"/>
</dbReference>
<dbReference type="Pfam" id="PF02700">
    <property type="entry name" value="PurS"/>
    <property type="match status" value="1"/>
</dbReference>
<dbReference type="Gene3D" id="3.30.200.20">
    <property type="entry name" value="Phosphorylase Kinase, domain 1"/>
    <property type="match status" value="1"/>
</dbReference>
<organism evidence="12 13">
    <name type="scientific">Cutibacterium equinum</name>
    <dbReference type="NCBI Taxonomy" id="3016342"/>
    <lineage>
        <taxon>Bacteria</taxon>
        <taxon>Bacillati</taxon>
        <taxon>Actinomycetota</taxon>
        <taxon>Actinomycetes</taxon>
        <taxon>Propionibacteriales</taxon>
        <taxon>Propionibacteriaceae</taxon>
        <taxon>Cutibacterium</taxon>
    </lineage>
</organism>
<comment type="similarity">
    <text evidence="2 8">Belongs to the SAICAR synthetase family.</text>
</comment>
<comment type="function">
    <text evidence="9">Part of the phosphoribosylformylglycinamidine synthase complex involved in the purines biosynthetic pathway. Catalyzes the ATP-dependent conversion of formylglycinamide ribonucleotide (FGAR) and glutamine to yield formylglycinamidine ribonucleotide (FGAM) and glutamate. The FGAM synthase complex is composed of three subunits. PurQ produces an ammonia molecule by converting glutamine to glutamate. PurL transfers the ammonia molecule to FGAR to form FGAM in an ATP-dependent manner. PurS interacts with PurQ and PurL and is thought to assist in the transfer of the ammonia molecule from PurQ to PurL.</text>
</comment>
<dbReference type="EC" id="6.3.5.3" evidence="9"/>
<dbReference type="InterPro" id="IPR018236">
    <property type="entry name" value="SAICAR_synthetase_CS"/>
</dbReference>
<dbReference type="PANTHER" id="PTHR43700:SF1">
    <property type="entry name" value="PHOSPHORIBOSYLAMINOIMIDAZOLE-SUCCINOCARBOXAMIDE SYNTHASE"/>
    <property type="match status" value="1"/>
</dbReference>
<dbReference type="Gene3D" id="3.30.1280.10">
    <property type="entry name" value="Phosphoribosylformylglycinamidine synthase subunit PurS"/>
    <property type="match status" value="1"/>
</dbReference>
<dbReference type="InterPro" id="IPR003850">
    <property type="entry name" value="PurS"/>
</dbReference>
<feature type="region of interest" description="Disordered" evidence="10">
    <location>
        <begin position="285"/>
        <end position="313"/>
    </location>
</feature>
<dbReference type="InterPro" id="IPR001636">
    <property type="entry name" value="SAICAR_synth"/>
</dbReference>
<evidence type="ECO:0000256" key="7">
    <source>
        <dbReference type="ARBA" id="ARBA00048475"/>
    </source>
</evidence>
<dbReference type="InterPro" id="IPR028923">
    <property type="entry name" value="SAICAR_synt/ADE2_N"/>
</dbReference>
<keyword evidence="6 8" id="KW-0067">ATP-binding</keyword>
<dbReference type="HAMAP" id="MF_01926">
    <property type="entry name" value="PurS"/>
    <property type="match status" value="1"/>
</dbReference>
<keyword evidence="9" id="KW-0963">Cytoplasm</keyword>
<dbReference type="GO" id="GO:0004639">
    <property type="term" value="F:phosphoribosylaminoimidazolesuccinocarboxamide synthase activity"/>
    <property type="evidence" value="ECO:0007669"/>
    <property type="project" value="UniProtKB-EC"/>
</dbReference>
<evidence type="ECO:0000313" key="13">
    <source>
        <dbReference type="Proteomes" id="UP001212097"/>
    </source>
</evidence>